<feature type="domain" description="UDP-galactopyranose mutase C-terminal" evidence="1">
    <location>
        <begin position="1"/>
        <end position="57"/>
    </location>
</feature>
<organism evidence="2 3">
    <name type="scientific">Pedobacter roseus</name>
    <dbReference type="NCBI Taxonomy" id="336820"/>
    <lineage>
        <taxon>Bacteria</taxon>
        <taxon>Pseudomonadati</taxon>
        <taxon>Bacteroidota</taxon>
        <taxon>Sphingobacteriia</taxon>
        <taxon>Sphingobacteriales</taxon>
        <taxon>Sphingobacteriaceae</taxon>
        <taxon>Pedobacter</taxon>
    </lineage>
</organism>
<dbReference type="GO" id="GO:0008767">
    <property type="term" value="F:UDP-galactopyranose mutase activity"/>
    <property type="evidence" value="ECO:0007669"/>
    <property type="project" value="InterPro"/>
</dbReference>
<evidence type="ECO:0000313" key="3">
    <source>
        <dbReference type="Proteomes" id="UP000515806"/>
    </source>
</evidence>
<dbReference type="AlphaFoldDB" id="A0A7G9QKU1"/>
<dbReference type="SUPFAM" id="SSF54373">
    <property type="entry name" value="FAD-linked reductases, C-terminal domain"/>
    <property type="match status" value="1"/>
</dbReference>
<evidence type="ECO:0000313" key="2">
    <source>
        <dbReference type="EMBL" id="QNN43966.1"/>
    </source>
</evidence>
<sequence>MEYRSLSLRCVICNVFDYQLNAVVSLTGSKKSHNLVYEHKHFEFGNQDNTVIKKEFLIPYQKG</sequence>
<name>A0A7G9QKU1_9SPHI</name>
<dbReference type="InterPro" id="IPR015899">
    <property type="entry name" value="UDP-GalPyranose_mutase_C"/>
</dbReference>
<dbReference type="Pfam" id="PF03275">
    <property type="entry name" value="GLF"/>
    <property type="match status" value="1"/>
</dbReference>
<dbReference type="RefSeq" id="WP_187594421.1">
    <property type="nucleotide sequence ID" value="NZ_CP060723.1"/>
</dbReference>
<protein>
    <recommendedName>
        <fullName evidence="1">UDP-galactopyranose mutase C-terminal domain-containing protein</fullName>
    </recommendedName>
</protein>
<dbReference type="EMBL" id="CP060723">
    <property type="protein sequence ID" value="QNN43966.1"/>
    <property type="molecule type" value="Genomic_DNA"/>
</dbReference>
<dbReference type="KEGG" id="proe:H9L23_07760"/>
<keyword evidence="3" id="KW-1185">Reference proteome</keyword>
<proteinExistence type="predicted"/>
<evidence type="ECO:0000259" key="1">
    <source>
        <dbReference type="Pfam" id="PF03275"/>
    </source>
</evidence>
<reference evidence="2 3" key="1">
    <citation type="submission" date="2020-08" db="EMBL/GenBank/DDBJ databases">
        <title>Genome sequence of Pedobacter roseus KACC 11594T.</title>
        <authorList>
            <person name="Hyun D.-W."/>
            <person name="Bae J.-W."/>
        </authorList>
    </citation>
    <scope>NUCLEOTIDE SEQUENCE [LARGE SCALE GENOMIC DNA]</scope>
    <source>
        <strain evidence="2 3">KACC 11594</strain>
    </source>
</reference>
<dbReference type="Proteomes" id="UP000515806">
    <property type="component" value="Chromosome"/>
</dbReference>
<accession>A0A7G9QKU1</accession>
<gene>
    <name evidence="2" type="ORF">H9L23_07760</name>
</gene>